<dbReference type="SUPFAM" id="SSF54695">
    <property type="entry name" value="POZ domain"/>
    <property type="match status" value="2"/>
</dbReference>
<dbReference type="OMA" id="CGINTDH"/>
<dbReference type="HOGENOM" id="CLU_005713_0_0_1"/>
<feature type="repeat" description="RCC1" evidence="3">
    <location>
        <begin position="147"/>
        <end position="200"/>
    </location>
</feature>
<sequence>MSSCLVSSETECLSKCRSLVHGTKIVSALTRRHGIELLAYIRYICSNYAHVSDKLGRNALHMAASCGQKKVLEWLLERDHCDPNVKDLESGWTPLHRSLYYGQLTTAKILIDNGANFQMRDNGGHTPLDLVVFDRVPYVEYSLTNQCEVYVWGCNSNFNLGLQQQQSRASPEIHDLFKREKLSVKQVVMCKYHTLFLSHNGRVFSCGHGRGGRLGEECENTLIVPKEIKSLSIENCVQIAAGTDHSVFLTENGTVWTCGDNSYHQLGHVPPPERSLYPKQIRSLKKIAIIGVAASRFHTAVCTKDAVFTFGLNAGQLGFLKGEEAIAPRQVSSINYRDASVVQVCTSDGATVCVTNKGDIFALIKYQCKKIASKQLNISSVSAIGGQLDFKAKSDVLKDTGVMELKIFILTKAGTIVLWEETSGQFTRCLVSAKSQPVISTFWPSKSCFVVLTNDGQGYLGSMKSRVRKISSSVSGEAVNVKKERKFGKQDSFTGSGLSSQTIFKFFEKEACDVIELERLPGIHRGVFATCDPEGTNFAILQARPARSVCEQPEINESVLSQNLLQLLETSDAFDTIHDVIFQVSNEQFRAHKYILSCRSEYFSRLFLGQLAKKSLSVNNVITINDVHPEIFRQVLKYIYTDSCDFFQIGYQFPNALIYQWEKQSKGEKKYSKEKDMDKIMSIYAIKQIQEAAKKFGLNSLVKKMESVVMCNGKIIQVPTKTKNMKTFDRNKNPHLYDVGFICEDGKKIDCHKCILVARLEYFYNMFANPWIESSVSGNLHFPIASSLMELVIDYLYTDNALHFQDCDNIDFLSKAIVISEQLMIDRLKEICECFMADLITLKNSTELLEFAYTYNAKQLQATCMEFICLNLAAILDNKSLANCSDEVLDLLTKYYRKLVPAMDNRYITPYFDSPTEEEIKAVADRHPVLSDDELIDVKVNAGKKQKMKKKSRVHRISQSHSPVQQIELDFDEIKELQTRVPQMSEIKVSEPIVIPERLDAESPILSPPTPSLDAFPWHKASSGQSLDLKEIMDQQKKEEKKILGKNKTSDFRLTNKLSQKQRKKLSAIGNEVEVPIQKMTKPIISNPCK</sequence>
<dbReference type="Pfam" id="PF12796">
    <property type="entry name" value="Ank_2"/>
    <property type="match status" value="1"/>
</dbReference>
<name>T1J4N7_STRMM</name>
<keyword evidence="2" id="KW-0040">ANK repeat</keyword>
<reference evidence="6" key="1">
    <citation type="submission" date="2011-05" db="EMBL/GenBank/DDBJ databases">
        <authorList>
            <person name="Richards S.R."/>
            <person name="Qu J."/>
            <person name="Jiang H."/>
            <person name="Jhangiani S.N."/>
            <person name="Agravi P."/>
            <person name="Goodspeed R."/>
            <person name="Gross S."/>
            <person name="Mandapat C."/>
            <person name="Jackson L."/>
            <person name="Mathew T."/>
            <person name="Pu L."/>
            <person name="Thornton R."/>
            <person name="Saada N."/>
            <person name="Wilczek-Boney K.B."/>
            <person name="Lee S."/>
            <person name="Kovar C."/>
            <person name="Wu Y."/>
            <person name="Scherer S.E."/>
            <person name="Worley K.C."/>
            <person name="Muzny D.M."/>
            <person name="Gibbs R."/>
        </authorList>
    </citation>
    <scope>NUCLEOTIDE SEQUENCE</scope>
    <source>
        <strain evidence="6">Brora</strain>
    </source>
</reference>
<dbReference type="eggNOG" id="KOG0783">
    <property type="taxonomic scope" value="Eukaryota"/>
</dbReference>
<protein>
    <recommendedName>
        <fullName evidence="4">BTB domain-containing protein</fullName>
    </recommendedName>
</protein>
<dbReference type="Gene3D" id="3.30.710.10">
    <property type="entry name" value="Potassium Channel Kv1.1, Chain A"/>
    <property type="match status" value="2"/>
</dbReference>
<dbReference type="Proteomes" id="UP000014500">
    <property type="component" value="Unassembled WGS sequence"/>
</dbReference>
<dbReference type="PANTHER" id="PTHR22872">
    <property type="entry name" value="BTK-BINDING PROTEIN-RELATED"/>
    <property type="match status" value="1"/>
</dbReference>
<dbReference type="Pfam" id="PF00415">
    <property type="entry name" value="RCC1"/>
    <property type="match status" value="1"/>
</dbReference>
<dbReference type="SMART" id="SM00225">
    <property type="entry name" value="BTB"/>
    <property type="match status" value="2"/>
</dbReference>
<dbReference type="CDD" id="cd18500">
    <property type="entry name" value="BACK_IBtk"/>
    <property type="match status" value="1"/>
</dbReference>
<dbReference type="PROSITE" id="PS50012">
    <property type="entry name" value="RCC1_3"/>
    <property type="match status" value="4"/>
</dbReference>
<feature type="repeat" description="RCC1" evidence="3">
    <location>
        <begin position="253"/>
        <end position="305"/>
    </location>
</feature>
<dbReference type="SUPFAM" id="SSF50985">
    <property type="entry name" value="RCC1/BLIP-II"/>
    <property type="match status" value="1"/>
</dbReference>
<dbReference type="InterPro" id="IPR000210">
    <property type="entry name" value="BTB/POZ_dom"/>
</dbReference>
<keyword evidence="1" id="KW-0677">Repeat</keyword>
<dbReference type="PROSITE" id="PS50097">
    <property type="entry name" value="BTB"/>
    <property type="match status" value="2"/>
</dbReference>
<dbReference type="InterPro" id="IPR002110">
    <property type="entry name" value="Ankyrin_rpt"/>
</dbReference>
<dbReference type="EnsemblMetazoa" id="SMAR008579-RA">
    <property type="protein sequence ID" value="SMAR008579-PA"/>
    <property type="gene ID" value="SMAR008579"/>
</dbReference>
<dbReference type="PROSITE" id="PS00626">
    <property type="entry name" value="RCC1_2"/>
    <property type="match status" value="1"/>
</dbReference>
<dbReference type="AlphaFoldDB" id="T1J4N7"/>
<dbReference type="InterPro" id="IPR011333">
    <property type="entry name" value="SKP1/BTB/POZ_sf"/>
</dbReference>
<dbReference type="Gene3D" id="2.130.10.30">
    <property type="entry name" value="Regulator of chromosome condensation 1/beta-lactamase-inhibitor protein II"/>
    <property type="match status" value="1"/>
</dbReference>
<feature type="domain" description="BTB" evidence="4">
    <location>
        <begin position="737"/>
        <end position="800"/>
    </location>
</feature>
<feature type="repeat" description="RCC1" evidence="3">
    <location>
        <begin position="305"/>
        <end position="357"/>
    </location>
</feature>
<evidence type="ECO:0000256" key="3">
    <source>
        <dbReference type="PROSITE-ProRule" id="PRU00235"/>
    </source>
</evidence>
<dbReference type="InterPro" id="IPR051625">
    <property type="entry name" value="Signaling_Regulatory_Domain"/>
</dbReference>
<dbReference type="PANTHER" id="PTHR22872:SF2">
    <property type="entry name" value="INHIBITOR OF BRUTON TYROSINE KINASE"/>
    <property type="match status" value="1"/>
</dbReference>
<keyword evidence="6" id="KW-1185">Reference proteome</keyword>
<accession>T1J4N7</accession>
<dbReference type="EMBL" id="JH431846">
    <property type="status" value="NOT_ANNOTATED_CDS"/>
    <property type="molecule type" value="Genomic_DNA"/>
</dbReference>
<evidence type="ECO:0000259" key="4">
    <source>
        <dbReference type="PROSITE" id="PS50097"/>
    </source>
</evidence>
<evidence type="ECO:0000256" key="2">
    <source>
        <dbReference type="PROSITE-ProRule" id="PRU00023"/>
    </source>
</evidence>
<reference evidence="5" key="2">
    <citation type="submission" date="2015-02" db="UniProtKB">
        <authorList>
            <consortium name="EnsemblMetazoa"/>
        </authorList>
    </citation>
    <scope>IDENTIFICATION</scope>
</reference>
<proteinExistence type="predicted"/>
<dbReference type="InterPro" id="IPR009091">
    <property type="entry name" value="RCC1/BLIP-II"/>
</dbReference>
<feature type="repeat" description="RCC1" evidence="3">
    <location>
        <begin position="201"/>
        <end position="252"/>
    </location>
</feature>
<dbReference type="Pfam" id="PF13540">
    <property type="entry name" value="RCC1_2"/>
    <property type="match status" value="1"/>
</dbReference>
<evidence type="ECO:0000313" key="5">
    <source>
        <dbReference type="EnsemblMetazoa" id="SMAR008579-PA"/>
    </source>
</evidence>
<evidence type="ECO:0000313" key="6">
    <source>
        <dbReference type="Proteomes" id="UP000014500"/>
    </source>
</evidence>
<dbReference type="SUPFAM" id="SSF48403">
    <property type="entry name" value="Ankyrin repeat"/>
    <property type="match status" value="1"/>
</dbReference>
<feature type="domain" description="BTB" evidence="4">
    <location>
        <begin position="578"/>
        <end position="648"/>
    </location>
</feature>
<dbReference type="STRING" id="126957.T1J4N7"/>
<organism evidence="5 6">
    <name type="scientific">Strigamia maritima</name>
    <name type="common">European centipede</name>
    <name type="synonym">Geophilus maritimus</name>
    <dbReference type="NCBI Taxonomy" id="126957"/>
    <lineage>
        <taxon>Eukaryota</taxon>
        <taxon>Metazoa</taxon>
        <taxon>Ecdysozoa</taxon>
        <taxon>Arthropoda</taxon>
        <taxon>Myriapoda</taxon>
        <taxon>Chilopoda</taxon>
        <taxon>Pleurostigmophora</taxon>
        <taxon>Geophilomorpha</taxon>
        <taxon>Linotaeniidae</taxon>
        <taxon>Strigamia</taxon>
    </lineage>
</organism>
<dbReference type="Gene3D" id="1.25.40.420">
    <property type="match status" value="1"/>
</dbReference>
<dbReference type="PRINTS" id="PR00633">
    <property type="entry name" value="RCCNDNSATION"/>
</dbReference>
<dbReference type="InterPro" id="IPR036770">
    <property type="entry name" value="Ankyrin_rpt-contain_sf"/>
</dbReference>
<dbReference type="PhylomeDB" id="T1J4N7"/>
<dbReference type="Gene3D" id="1.25.40.20">
    <property type="entry name" value="Ankyrin repeat-containing domain"/>
    <property type="match status" value="1"/>
</dbReference>
<dbReference type="Pfam" id="PF00651">
    <property type="entry name" value="BTB"/>
    <property type="match status" value="2"/>
</dbReference>
<dbReference type="InterPro" id="IPR000408">
    <property type="entry name" value="Reg_chr_condens"/>
</dbReference>
<dbReference type="PROSITE" id="PS50088">
    <property type="entry name" value="ANK_REPEAT"/>
    <property type="match status" value="1"/>
</dbReference>
<feature type="repeat" description="ANK" evidence="2">
    <location>
        <begin position="90"/>
        <end position="122"/>
    </location>
</feature>
<evidence type="ECO:0000256" key="1">
    <source>
        <dbReference type="ARBA" id="ARBA00022737"/>
    </source>
</evidence>
<dbReference type="PROSITE" id="PS50297">
    <property type="entry name" value="ANK_REP_REGION"/>
    <property type="match status" value="1"/>
</dbReference>
<dbReference type="SMART" id="SM00248">
    <property type="entry name" value="ANK"/>
    <property type="match status" value="2"/>
</dbReference>